<sequence length="132" mass="15263">MSHKEFVGFLERFTQEKCKKLYYCMSDLEIPEGLALISNEGEYQKFIEIAYQVRVQVLVYMDHFGTNLQVFSTGVSKENEIEDNCSVMSNMSMEMEDGVNLTEFMSPRKSNMEGVPYDGVNSGKWKWGCHRS</sequence>
<evidence type="ECO:0000313" key="2">
    <source>
        <dbReference type="Proteomes" id="UP000235145"/>
    </source>
</evidence>
<protein>
    <submittedName>
        <fullName evidence="1">Uncharacterized protein</fullName>
    </submittedName>
</protein>
<gene>
    <name evidence="1" type="ORF">LSAT_V11C600304200</name>
</gene>
<proteinExistence type="predicted"/>
<accession>A0A9R1X870</accession>
<dbReference type="AlphaFoldDB" id="A0A9R1X870"/>
<name>A0A9R1X870_LACSA</name>
<reference evidence="1 2" key="1">
    <citation type="journal article" date="2017" name="Nat. Commun.">
        <title>Genome assembly with in vitro proximity ligation data and whole-genome triplication in lettuce.</title>
        <authorList>
            <person name="Reyes-Chin-Wo S."/>
            <person name="Wang Z."/>
            <person name="Yang X."/>
            <person name="Kozik A."/>
            <person name="Arikit S."/>
            <person name="Song C."/>
            <person name="Xia L."/>
            <person name="Froenicke L."/>
            <person name="Lavelle D.O."/>
            <person name="Truco M.J."/>
            <person name="Xia R."/>
            <person name="Zhu S."/>
            <person name="Xu C."/>
            <person name="Xu H."/>
            <person name="Xu X."/>
            <person name="Cox K."/>
            <person name="Korf I."/>
            <person name="Meyers B.C."/>
            <person name="Michelmore R.W."/>
        </authorList>
    </citation>
    <scope>NUCLEOTIDE SEQUENCE [LARGE SCALE GENOMIC DNA]</scope>
    <source>
        <strain evidence="2">cv. Salinas</strain>
        <tissue evidence="1">Seedlings</tissue>
    </source>
</reference>
<dbReference type="Proteomes" id="UP000235145">
    <property type="component" value="Unassembled WGS sequence"/>
</dbReference>
<evidence type="ECO:0000313" key="1">
    <source>
        <dbReference type="EMBL" id="KAJ0199232.1"/>
    </source>
</evidence>
<keyword evidence="2" id="KW-1185">Reference proteome</keyword>
<dbReference type="EMBL" id="NBSK02000006">
    <property type="protein sequence ID" value="KAJ0199232.1"/>
    <property type="molecule type" value="Genomic_DNA"/>
</dbReference>
<comment type="caution">
    <text evidence="1">The sequence shown here is derived from an EMBL/GenBank/DDBJ whole genome shotgun (WGS) entry which is preliminary data.</text>
</comment>
<organism evidence="1 2">
    <name type="scientific">Lactuca sativa</name>
    <name type="common">Garden lettuce</name>
    <dbReference type="NCBI Taxonomy" id="4236"/>
    <lineage>
        <taxon>Eukaryota</taxon>
        <taxon>Viridiplantae</taxon>
        <taxon>Streptophyta</taxon>
        <taxon>Embryophyta</taxon>
        <taxon>Tracheophyta</taxon>
        <taxon>Spermatophyta</taxon>
        <taxon>Magnoliopsida</taxon>
        <taxon>eudicotyledons</taxon>
        <taxon>Gunneridae</taxon>
        <taxon>Pentapetalae</taxon>
        <taxon>asterids</taxon>
        <taxon>campanulids</taxon>
        <taxon>Asterales</taxon>
        <taxon>Asteraceae</taxon>
        <taxon>Cichorioideae</taxon>
        <taxon>Cichorieae</taxon>
        <taxon>Lactucinae</taxon>
        <taxon>Lactuca</taxon>
    </lineage>
</organism>